<evidence type="ECO:0000256" key="1">
    <source>
        <dbReference type="ARBA" id="ARBA00006676"/>
    </source>
</evidence>
<organism evidence="2 3">
    <name type="scientific">Gossypium barbadense</name>
    <name type="common">Sea Island cotton</name>
    <name type="synonym">Hibiscus barbadensis</name>
    <dbReference type="NCBI Taxonomy" id="3634"/>
    <lineage>
        <taxon>Eukaryota</taxon>
        <taxon>Viridiplantae</taxon>
        <taxon>Streptophyta</taxon>
        <taxon>Embryophyta</taxon>
        <taxon>Tracheophyta</taxon>
        <taxon>Spermatophyta</taxon>
        <taxon>Magnoliopsida</taxon>
        <taxon>eudicotyledons</taxon>
        <taxon>Gunneridae</taxon>
        <taxon>Pentapetalae</taxon>
        <taxon>rosids</taxon>
        <taxon>malvids</taxon>
        <taxon>Malvales</taxon>
        <taxon>Malvaceae</taxon>
        <taxon>Malvoideae</taxon>
        <taxon>Gossypium</taxon>
    </lineage>
</organism>
<dbReference type="PANTHER" id="PTHR11359:SF14">
    <property type="entry name" value="AMP DEAMINASE"/>
    <property type="match status" value="1"/>
</dbReference>
<dbReference type="Gene3D" id="3.20.20.140">
    <property type="entry name" value="Metal-dependent hydrolases"/>
    <property type="match status" value="1"/>
</dbReference>
<reference evidence="3" key="1">
    <citation type="journal article" date="2020" name="Nat. Genet.">
        <title>Genomic diversifications of five Gossypium allopolyploid species and their impact on cotton improvement.</title>
        <authorList>
            <person name="Chen Z.J."/>
            <person name="Sreedasyam A."/>
            <person name="Ando A."/>
            <person name="Song Q."/>
            <person name="De Santiago L.M."/>
            <person name="Hulse-Kemp A.M."/>
            <person name="Ding M."/>
            <person name="Ye W."/>
            <person name="Kirkbride R.C."/>
            <person name="Jenkins J."/>
            <person name="Plott C."/>
            <person name="Lovell J."/>
            <person name="Lin Y.M."/>
            <person name="Vaughn R."/>
            <person name="Liu B."/>
            <person name="Simpson S."/>
            <person name="Scheffler B.E."/>
            <person name="Wen L."/>
            <person name="Saski C.A."/>
            <person name="Grover C.E."/>
            <person name="Hu G."/>
            <person name="Conover J.L."/>
            <person name="Carlson J.W."/>
            <person name="Shu S."/>
            <person name="Boston L.B."/>
            <person name="Williams M."/>
            <person name="Peterson D.G."/>
            <person name="McGee K."/>
            <person name="Jones D.C."/>
            <person name="Wendel J.F."/>
            <person name="Stelly D.M."/>
            <person name="Grimwood J."/>
            <person name="Schmutz J."/>
        </authorList>
    </citation>
    <scope>NUCLEOTIDE SEQUENCE [LARGE SCALE GENOMIC DNA]</scope>
    <source>
        <strain evidence="3">cv. 3-79</strain>
    </source>
</reference>
<protein>
    <submittedName>
        <fullName evidence="2">Uncharacterized protein</fullName>
    </submittedName>
</protein>
<comment type="similarity">
    <text evidence="1">Belongs to the metallo-dependent hydrolases superfamily. Adenosine and AMP deaminases family.</text>
</comment>
<gene>
    <name evidence="2" type="ORF">ES319_D02G031000v1</name>
</gene>
<accession>A0A5J5SB16</accession>
<dbReference type="AlphaFoldDB" id="A0A5J5SB16"/>
<dbReference type="EMBL" id="CM018216">
    <property type="protein sequence ID" value="KAB2039734.1"/>
    <property type="molecule type" value="Genomic_DNA"/>
</dbReference>
<dbReference type="InterPro" id="IPR032466">
    <property type="entry name" value="Metal_Hydrolase"/>
</dbReference>
<proteinExistence type="inferred from homology"/>
<dbReference type="OrthoDB" id="1699317at2759"/>
<dbReference type="GO" id="GO:0003876">
    <property type="term" value="F:AMP deaminase activity"/>
    <property type="evidence" value="ECO:0007669"/>
    <property type="project" value="InterPro"/>
</dbReference>
<dbReference type="SUPFAM" id="SSF51556">
    <property type="entry name" value="Metallo-dependent hydrolases"/>
    <property type="match status" value="1"/>
</dbReference>
<evidence type="ECO:0000313" key="3">
    <source>
        <dbReference type="Proteomes" id="UP000327439"/>
    </source>
</evidence>
<dbReference type="GO" id="GO:0032264">
    <property type="term" value="P:IMP salvage"/>
    <property type="evidence" value="ECO:0007669"/>
    <property type="project" value="InterPro"/>
</dbReference>
<name>A0A5J5SB16_GOSBA</name>
<dbReference type="Pfam" id="PF19326">
    <property type="entry name" value="AMP_deaminase"/>
    <property type="match status" value="1"/>
</dbReference>
<dbReference type="PANTHER" id="PTHR11359">
    <property type="entry name" value="AMP DEAMINASE"/>
    <property type="match status" value="1"/>
</dbReference>
<dbReference type="GO" id="GO:0046033">
    <property type="term" value="P:AMP metabolic process"/>
    <property type="evidence" value="ECO:0007669"/>
    <property type="project" value="TreeGrafter"/>
</dbReference>
<keyword evidence="3" id="KW-1185">Reference proteome</keyword>
<dbReference type="Proteomes" id="UP000327439">
    <property type="component" value="Chromosome D02"/>
</dbReference>
<sequence>MEGNKVNGTSLASWFINNEIYSETTVWLIQSPRLYNVYKQMGIEKSFQNILDNVFIPPFEVTVDPNSHPQLHVFLKMVSSMFIGEHSVPLLLG</sequence>
<dbReference type="InterPro" id="IPR006329">
    <property type="entry name" value="AMPD"/>
</dbReference>
<dbReference type="GO" id="GO:0005829">
    <property type="term" value="C:cytosol"/>
    <property type="evidence" value="ECO:0007669"/>
    <property type="project" value="TreeGrafter"/>
</dbReference>
<evidence type="ECO:0000313" key="2">
    <source>
        <dbReference type="EMBL" id="KAB2039734.1"/>
    </source>
</evidence>